<gene>
    <name evidence="2" type="ORF">ACJMK2_029226</name>
</gene>
<proteinExistence type="predicted"/>
<dbReference type="PANTHER" id="PTHR10656">
    <property type="entry name" value="CELL FATE DETERMINING PROTEIN MAB21-RELATED"/>
    <property type="match status" value="1"/>
</dbReference>
<evidence type="ECO:0000259" key="1">
    <source>
        <dbReference type="Pfam" id="PF20266"/>
    </source>
</evidence>
<dbReference type="InterPro" id="IPR046906">
    <property type="entry name" value="Mab-21_HhH/H2TH-like"/>
</dbReference>
<keyword evidence="3" id="KW-1185">Reference proteome</keyword>
<dbReference type="Pfam" id="PF20266">
    <property type="entry name" value="Mab-21_C"/>
    <property type="match status" value="1"/>
</dbReference>
<dbReference type="EMBL" id="JBJQND010000003">
    <property type="protein sequence ID" value="KAL3882924.1"/>
    <property type="molecule type" value="Genomic_DNA"/>
</dbReference>
<feature type="domain" description="Mab-21-like HhH/H2TH-like" evidence="1">
    <location>
        <begin position="245"/>
        <end position="326"/>
    </location>
</feature>
<sequence>MALNNPDYYKEVSVRLYRVLDTVGLGEDIRWKRINMFIQSEDVLSIASKQGQHYFGSQAEATTTPGLQSDIDRVYFWERHRVIKDLDSWIPGIKTLLIVRDDSTPPGYVKLQNVYRHLPWPIYNNYDELLNLDRHGRFLLRNDQYGIKVNNCHGPANTMDYGYITADLVCGMRLRTWPDQASQWLTRNRRHNWPSHQTIRLIQETGALLVPVGHKFSQEQHLEWRISISYGEKILVWLFNATQYRCFILLKMINKCFIKPAVGNDVLSSYHCKTCLFYLIEHTPTAMWTPDNLLLCVELCLSLLYNWTESTFCPNYFIPEENMFQCKVYGHVKDQLLGVLSNLLRQNSRYLVDISCDNIGQNLVKMCQSPPMELQSQGQHVTQSLVTSVIFLFMNLELAVKFCFEYDLNFETPQLDIYFPCHEPRREINATLWKLHCSSIGLKLASKSLSLEIPDHNSLDVAHEFLLWGSSSDVASGKLKLAAFYLVQDNLDMSKDVFNEIHKSYNYNVTESNILSRDTLQAILSENLSTTQLISQYFALSVLYHPSEVNCIPKALIPEMFCSTGSHEGSAYKQCVRINPTVYLHFLEFLCYHREHNWLHKKVALDNMISVIRFKDIQYKVTALNVLAYSLTQEGRLKIVYKILCKSMKLIKENNGAKWHLATLVNATFRFLRGGQ</sequence>
<dbReference type="AlphaFoldDB" id="A0ABD3X9I3"/>
<comment type="caution">
    <text evidence="2">The sequence shown here is derived from an EMBL/GenBank/DDBJ whole genome shotgun (WGS) entry which is preliminary data.</text>
</comment>
<protein>
    <recommendedName>
        <fullName evidence="1">Mab-21-like HhH/H2TH-like domain-containing protein</fullName>
    </recommendedName>
</protein>
<reference evidence="2 3" key="1">
    <citation type="submission" date="2024-11" db="EMBL/GenBank/DDBJ databases">
        <title>Chromosome-level genome assembly of the freshwater bivalve Anodonta woodiana.</title>
        <authorList>
            <person name="Chen X."/>
        </authorList>
    </citation>
    <scope>NUCLEOTIDE SEQUENCE [LARGE SCALE GENOMIC DNA]</scope>
    <source>
        <strain evidence="2">MN2024</strain>
        <tissue evidence="2">Gills</tissue>
    </source>
</reference>
<name>A0ABD3X9I3_SINWO</name>
<dbReference type="Gene3D" id="1.10.1410.40">
    <property type="match status" value="1"/>
</dbReference>
<dbReference type="PANTHER" id="PTHR10656:SF69">
    <property type="entry name" value="MAB-21-LIKE HHH_H2TH-LIKE DOMAIN-CONTAINING PROTEIN"/>
    <property type="match status" value="1"/>
</dbReference>
<dbReference type="SMART" id="SM01265">
    <property type="entry name" value="Mab-21"/>
    <property type="match status" value="1"/>
</dbReference>
<evidence type="ECO:0000313" key="3">
    <source>
        <dbReference type="Proteomes" id="UP001634394"/>
    </source>
</evidence>
<organism evidence="2 3">
    <name type="scientific">Sinanodonta woodiana</name>
    <name type="common">Chinese pond mussel</name>
    <name type="synonym">Anodonta woodiana</name>
    <dbReference type="NCBI Taxonomy" id="1069815"/>
    <lineage>
        <taxon>Eukaryota</taxon>
        <taxon>Metazoa</taxon>
        <taxon>Spiralia</taxon>
        <taxon>Lophotrochozoa</taxon>
        <taxon>Mollusca</taxon>
        <taxon>Bivalvia</taxon>
        <taxon>Autobranchia</taxon>
        <taxon>Heteroconchia</taxon>
        <taxon>Palaeoheterodonta</taxon>
        <taxon>Unionida</taxon>
        <taxon>Unionoidea</taxon>
        <taxon>Unionidae</taxon>
        <taxon>Unioninae</taxon>
        <taxon>Sinanodonta</taxon>
    </lineage>
</organism>
<dbReference type="Proteomes" id="UP001634394">
    <property type="component" value="Unassembled WGS sequence"/>
</dbReference>
<accession>A0ABD3X9I3</accession>
<evidence type="ECO:0000313" key="2">
    <source>
        <dbReference type="EMBL" id="KAL3882924.1"/>
    </source>
</evidence>
<dbReference type="InterPro" id="IPR024810">
    <property type="entry name" value="MAB21L/cGLR"/>
</dbReference>